<feature type="compositionally biased region" description="Pro residues" evidence="1">
    <location>
        <begin position="78"/>
        <end position="89"/>
    </location>
</feature>
<feature type="region of interest" description="Disordered" evidence="1">
    <location>
        <begin position="1"/>
        <end position="89"/>
    </location>
</feature>
<organism evidence="2 3">
    <name type="scientific">Linnemannia schmuckeri</name>
    <dbReference type="NCBI Taxonomy" id="64567"/>
    <lineage>
        <taxon>Eukaryota</taxon>
        <taxon>Fungi</taxon>
        <taxon>Fungi incertae sedis</taxon>
        <taxon>Mucoromycota</taxon>
        <taxon>Mortierellomycotina</taxon>
        <taxon>Mortierellomycetes</taxon>
        <taxon>Mortierellales</taxon>
        <taxon>Mortierellaceae</taxon>
        <taxon>Linnemannia</taxon>
    </lineage>
</organism>
<feature type="compositionally biased region" description="Polar residues" evidence="1">
    <location>
        <begin position="24"/>
        <end position="40"/>
    </location>
</feature>
<dbReference type="AlphaFoldDB" id="A0A9P5V7U4"/>
<evidence type="ECO:0000256" key="1">
    <source>
        <dbReference type="SAM" id="MobiDB-lite"/>
    </source>
</evidence>
<dbReference type="EMBL" id="JAAAUQ010001007">
    <property type="protein sequence ID" value="KAF9144477.1"/>
    <property type="molecule type" value="Genomic_DNA"/>
</dbReference>
<protein>
    <submittedName>
        <fullName evidence="2">Uncharacterized protein</fullName>
    </submittedName>
</protein>
<feature type="non-terminal residue" evidence="2">
    <location>
        <position position="97"/>
    </location>
</feature>
<reference evidence="2" key="1">
    <citation type="journal article" date="2020" name="Fungal Divers.">
        <title>Resolving the Mortierellaceae phylogeny through synthesis of multi-gene phylogenetics and phylogenomics.</title>
        <authorList>
            <person name="Vandepol N."/>
            <person name="Liber J."/>
            <person name="Desiro A."/>
            <person name="Na H."/>
            <person name="Kennedy M."/>
            <person name="Barry K."/>
            <person name="Grigoriev I.V."/>
            <person name="Miller A.N."/>
            <person name="O'Donnell K."/>
            <person name="Stajich J.E."/>
            <person name="Bonito G."/>
        </authorList>
    </citation>
    <scope>NUCLEOTIDE SEQUENCE</scope>
    <source>
        <strain evidence="2">NRRL 6426</strain>
    </source>
</reference>
<evidence type="ECO:0000313" key="2">
    <source>
        <dbReference type="EMBL" id="KAF9144477.1"/>
    </source>
</evidence>
<proteinExistence type="predicted"/>
<feature type="compositionally biased region" description="Basic and acidic residues" evidence="1">
    <location>
        <begin position="41"/>
        <end position="50"/>
    </location>
</feature>
<keyword evidence="3" id="KW-1185">Reference proteome</keyword>
<sequence>MSSPQIEVKTPPLAATTAIEPFQKQKQFDVSSSNTSLSEKTQQDEGGHEQDDQEPEETIDVKGEPIRDLNNPEADSSTPPPMFHKPPPRQFLLIMIA</sequence>
<gene>
    <name evidence="2" type="ORF">BG015_000088</name>
</gene>
<dbReference type="Proteomes" id="UP000748756">
    <property type="component" value="Unassembled WGS sequence"/>
</dbReference>
<accession>A0A9P5V7U4</accession>
<name>A0A9P5V7U4_9FUNG</name>
<evidence type="ECO:0000313" key="3">
    <source>
        <dbReference type="Proteomes" id="UP000748756"/>
    </source>
</evidence>
<comment type="caution">
    <text evidence="2">The sequence shown here is derived from an EMBL/GenBank/DDBJ whole genome shotgun (WGS) entry which is preliminary data.</text>
</comment>